<dbReference type="Pfam" id="PF02687">
    <property type="entry name" value="FtsX"/>
    <property type="match status" value="2"/>
</dbReference>
<keyword evidence="10" id="KW-1185">Reference proteome</keyword>
<dbReference type="Proteomes" id="UP000616547">
    <property type="component" value="Unassembled WGS sequence"/>
</dbReference>
<feature type="transmembrane region" description="Helical" evidence="6">
    <location>
        <begin position="29"/>
        <end position="52"/>
    </location>
</feature>
<feature type="transmembrane region" description="Helical" evidence="6">
    <location>
        <begin position="382"/>
        <end position="401"/>
    </location>
</feature>
<feature type="transmembrane region" description="Helical" evidence="6">
    <location>
        <begin position="476"/>
        <end position="494"/>
    </location>
</feature>
<feature type="transmembrane region" description="Helical" evidence="6">
    <location>
        <begin position="150"/>
        <end position="170"/>
    </location>
</feature>
<protein>
    <recommendedName>
        <fullName evidence="11">ABC transporter permease</fullName>
    </recommendedName>
</protein>
<evidence type="ECO:0000256" key="3">
    <source>
        <dbReference type="ARBA" id="ARBA00022692"/>
    </source>
</evidence>
<keyword evidence="4 6" id="KW-1133">Transmembrane helix</keyword>
<evidence type="ECO:0000313" key="9">
    <source>
        <dbReference type="EMBL" id="GHW01921.1"/>
    </source>
</evidence>
<evidence type="ECO:0000256" key="6">
    <source>
        <dbReference type="SAM" id="Phobius"/>
    </source>
</evidence>
<sequence length="511" mass="56065">MTRFVEEERISIGTFKALGYSNRDLSLKFVLFSASASLLGVGIGAAGGYTFLPKLIFEAYAANSTISNCQLLFNWKILALTIVIALACTTGAALFVLKRDLADKPASLLLPKPPKNGSRILLERFKPLWSRMSFNYKVTMRNLFRYKSRAFMTIFGVAGCCGLLVMGFGIQDSLSGISQVEYSRIITYDLIAVKKNALTSKQQSKLDDSLSSSAVKKHTAVRYEQLTKKAGQDKSDQSISLIVPSSSQALSGYISLNSRASGKKLTLKDDGAVISEKLAKLLGAKVGSYIKLKDSDGSWHKIKVTGICEMYIGHYVFMNKAAYKKFFDKKASANAQLITLKPGQSLAKYSRKLMKSGAIQGINQNTSNKQTIDNIMGSLNRVMIILIGMATLLALVVIYNLSNINVEERIRELSTIKVLGFFDNETTLYIYRETIILSVIGILCGYLLGIGLHSFIITSLPPDNAMFDPAMKASNFMYSALIPAVITALVALVMHKKIKSVNMLDALKSVD</sequence>
<keyword evidence="2" id="KW-1003">Cell membrane</keyword>
<comment type="caution">
    <text evidence="9">The sequence shown here is derived from an EMBL/GenBank/DDBJ whole genome shotgun (WGS) entry which is preliminary data.</text>
</comment>
<evidence type="ECO:0008006" key="11">
    <source>
        <dbReference type="Google" id="ProtNLM"/>
    </source>
</evidence>
<keyword evidence="5 6" id="KW-0472">Membrane</keyword>
<evidence type="ECO:0000256" key="5">
    <source>
        <dbReference type="ARBA" id="ARBA00023136"/>
    </source>
</evidence>
<dbReference type="InterPro" id="IPR003838">
    <property type="entry name" value="ABC3_permease_C"/>
</dbReference>
<dbReference type="InterPro" id="IPR025857">
    <property type="entry name" value="MacB_PCD"/>
</dbReference>
<dbReference type="Pfam" id="PF12704">
    <property type="entry name" value="MacB_PCD"/>
    <property type="match status" value="1"/>
</dbReference>
<dbReference type="EMBL" id="BOCI01000461">
    <property type="protein sequence ID" value="GHW01921.1"/>
    <property type="molecule type" value="Genomic_DNA"/>
</dbReference>
<feature type="domain" description="MacB-like periplasmic core" evidence="8">
    <location>
        <begin position="154"/>
        <end position="352"/>
    </location>
</feature>
<accession>A0ABQ3W5T2</accession>
<comment type="subcellular location">
    <subcellularLocation>
        <location evidence="1">Cell membrane</location>
        <topology evidence="1">Multi-pass membrane protein</topology>
    </subcellularLocation>
</comment>
<feature type="transmembrane region" description="Helical" evidence="6">
    <location>
        <begin position="435"/>
        <end position="456"/>
    </location>
</feature>
<evidence type="ECO:0000259" key="8">
    <source>
        <dbReference type="Pfam" id="PF12704"/>
    </source>
</evidence>
<gene>
    <name evidence="9" type="ORF">lacNasYZ03_16080</name>
</gene>
<evidence type="ECO:0000256" key="2">
    <source>
        <dbReference type="ARBA" id="ARBA00022475"/>
    </source>
</evidence>
<dbReference type="InterPro" id="IPR038766">
    <property type="entry name" value="Membrane_comp_ABC_pdt"/>
</dbReference>
<feature type="transmembrane region" description="Helical" evidence="6">
    <location>
        <begin position="72"/>
        <end position="97"/>
    </location>
</feature>
<dbReference type="PANTHER" id="PTHR30287">
    <property type="entry name" value="MEMBRANE COMPONENT OF PREDICTED ABC SUPERFAMILY METABOLITE UPTAKE TRANSPORTER"/>
    <property type="match status" value="1"/>
</dbReference>
<keyword evidence="3 6" id="KW-0812">Transmembrane</keyword>
<evidence type="ECO:0000259" key="7">
    <source>
        <dbReference type="Pfam" id="PF02687"/>
    </source>
</evidence>
<evidence type="ECO:0000313" key="10">
    <source>
        <dbReference type="Proteomes" id="UP000616547"/>
    </source>
</evidence>
<evidence type="ECO:0000256" key="4">
    <source>
        <dbReference type="ARBA" id="ARBA00022989"/>
    </source>
</evidence>
<feature type="domain" description="ABC3 transporter permease C-terminal" evidence="7">
    <location>
        <begin position="384"/>
        <end position="500"/>
    </location>
</feature>
<dbReference type="PANTHER" id="PTHR30287:SF1">
    <property type="entry name" value="INNER MEMBRANE PROTEIN"/>
    <property type="match status" value="1"/>
</dbReference>
<reference evidence="10" key="1">
    <citation type="submission" date="2021-01" db="EMBL/GenBank/DDBJ databases">
        <title>Draft genome sequence of Nasalis larvatus strain YZ03.</title>
        <authorList>
            <person name="Suzuki-Hashido N."/>
            <person name="Tsuchida S."/>
            <person name="Hayakawa T."/>
        </authorList>
    </citation>
    <scope>NUCLEOTIDE SEQUENCE [LARGE SCALE GENOMIC DNA]</scope>
    <source>
        <strain evidence="10">YZ03</strain>
    </source>
</reference>
<organism evidence="9 10">
    <name type="scientific">Lactobacillus nasalidis</name>
    <dbReference type="NCBI Taxonomy" id="2797258"/>
    <lineage>
        <taxon>Bacteria</taxon>
        <taxon>Bacillati</taxon>
        <taxon>Bacillota</taxon>
        <taxon>Bacilli</taxon>
        <taxon>Lactobacillales</taxon>
        <taxon>Lactobacillaceae</taxon>
        <taxon>Lactobacillus</taxon>
    </lineage>
</organism>
<feature type="domain" description="ABC3 transporter permease C-terminal" evidence="7">
    <location>
        <begin position="2"/>
        <end position="98"/>
    </location>
</feature>
<name>A0ABQ3W5T2_9LACO</name>
<evidence type="ECO:0000256" key="1">
    <source>
        <dbReference type="ARBA" id="ARBA00004651"/>
    </source>
</evidence>
<proteinExistence type="predicted"/>